<keyword evidence="3" id="KW-1185">Reference proteome</keyword>
<evidence type="ECO:0000313" key="4">
    <source>
        <dbReference type="WormBase" id="W03F8.5b"/>
    </source>
</evidence>
<evidence type="ECO:0000313" key="2">
    <source>
        <dbReference type="EMBL" id="CDK13392.1"/>
    </source>
</evidence>
<dbReference type="EMBL" id="BX284604">
    <property type="protein sequence ID" value="CDK13392.1"/>
    <property type="molecule type" value="Genomic_DNA"/>
</dbReference>
<proteinExistence type="evidence at protein level"/>
<dbReference type="Bgee" id="WBGene00002247">
    <property type="expression patterns" value="Expressed in pharyngeal muscle cell (C elegans) and 5 other cell types or tissues"/>
</dbReference>
<dbReference type="HOGENOM" id="CLU_001560_1_0_1"/>
<dbReference type="SMR" id="V6CIX7"/>
<dbReference type="AlphaFoldDB" id="V6CIX7"/>
<dbReference type="AGR" id="WB:WBGene00002247"/>
<dbReference type="CTD" id="177292"/>
<sequence length="76" mass="8858">MEGNVAPQQRAEKLRERAAKLLYQAQRHNDDIDNLSKDSTEMRLDDYETILADLNSRLERVTRDIHEKTDFHATCG</sequence>
<feature type="coiled-coil region" evidence="1">
    <location>
        <begin position="11"/>
        <end position="64"/>
    </location>
</feature>
<dbReference type="WormBase" id="W03F8.5b">
    <property type="protein sequence ID" value="CE49160"/>
    <property type="gene ID" value="WBGene00002247"/>
    <property type="gene designation" value="lam-1"/>
</dbReference>
<dbReference type="ExpressionAtlas" id="V6CIX7">
    <property type="expression patterns" value="baseline and differential"/>
</dbReference>
<protein>
    <submittedName>
        <fullName evidence="2">Laminin subunit beta-1</fullName>
    </submittedName>
</protein>
<evidence type="ECO:0000313" key="3">
    <source>
        <dbReference type="Proteomes" id="UP000001940"/>
    </source>
</evidence>
<name>V6CIX7_CAEEL</name>
<accession>V6CIX7</accession>
<keyword evidence="1" id="KW-0175">Coiled coil</keyword>
<organism evidence="2 3">
    <name type="scientific">Caenorhabditis elegans</name>
    <dbReference type="NCBI Taxonomy" id="6239"/>
    <lineage>
        <taxon>Eukaryota</taxon>
        <taxon>Metazoa</taxon>
        <taxon>Ecdysozoa</taxon>
        <taxon>Nematoda</taxon>
        <taxon>Chromadorea</taxon>
        <taxon>Rhabditida</taxon>
        <taxon>Rhabditina</taxon>
        <taxon>Rhabditomorpha</taxon>
        <taxon>Rhabditoidea</taxon>
        <taxon>Rhabditidae</taxon>
        <taxon>Peloderinae</taxon>
        <taxon>Caenorhabditis</taxon>
    </lineage>
</organism>
<reference evidence="2 3" key="1">
    <citation type="journal article" date="1998" name="Science">
        <title>Genome sequence of the nematode C. elegans: a platform for investigating biology.</title>
        <authorList>
            <consortium name="The C. elegans sequencing consortium"/>
            <person name="Sulson J.E."/>
            <person name="Waterston R."/>
        </authorList>
    </citation>
    <scope>NUCLEOTIDE SEQUENCE [LARGE SCALE GENOMIC DNA]</scope>
    <source>
        <strain evidence="2 3">Bristol N2</strain>
    </source>
</reference>
<evidence type="ECO:0000256" key="1">
    <source>
        <dbReference type="SAM" id="Coils"/>
    </source>
</evidence>
<dbReference type="OrthoDB" id="5985440at2759"/>
<evidence type="ECO:0007829" key="5">
    <source>
        <dbReference type="PeptideAtlas" id="V6CIX7"/>
    </source>
</evidence>
<dbReference type="Proteomes" id="UP000001940">
    <property type="component" value="Chromosome IV"/>
</dbReference>
<keyword evidence="5" id="KW-1267">Proteomics identification</keyword>
<dbReference type="PeptideAtlas" id="V6CIX7"/>
<dbReference type="GeneID" id="177292"/>
<gene>
    <name evidence="2 4" type="primary">lam-1</name>
    <name evidence="2" type="ORF">CELE_W03F8.5</name>
    <name evidence="4" type="ORF">W03F8.5</name>
</gene>
<dbReference type="KEGG" id="cel:CELE_W03F8.5"/>
<dbReference type="RefSeq" id="NP_001368376.1">
    <property type="nucleotide sequence ID" value="NM_001380214.1"/>
</dbReference>